<evidence type="ECO:0000256" key="3">
    <source>
        <dbReference type="ARBA" id="ARBA00023002"/>
    </source>
</evidence>
<accession>A0AAD7ARS4</accession>
<evidence type="ECO:0000313" key="6">
    <source>
        <dbReference type="Proteomes" id="UP001218218"/>
    </source>
</evidence>
<comment type="similarity">
    <text evidence="1">Belongs to the short-chain dehydrogenases/reductases (SDR) family.</text>
</comment>
<comment type="caution">
    <text evidence="5">The sequence shown here is derived from an EMBL/GenBank/DDBJ whole genome shotgun (WGS) entry which is preliminary data.</text>
</comment>
<evidence type="ECO:0000256" key="2">
    <source>
        <dbReference type="ARBA" id="ARBA00022857"/>
    </source>
</evidence>
<feature type="compositionally biased region" description="Basic and acidic residues" evidence="4">
    <location>
        <begin position="232"/>
        <end position="242"/>
    </location>
</feature>
<feature type="compositionally biased region" description="Basic residues" evidence="4">
    <location>
        <begin position="243"/>
        <end position="253"/>
    </location>
</feature>
<proteinExistence type="inferred from homology"/>
<dbReference type="PANTHER" id="PTHR43391">
    <property type="entry name" value="RETINOL DEHYDROGENASE-RELATED"/>
    <property type="match status" value="1"/>
</dbReference>
<dbReference type="AlphaFoldDB" id="A0AAD7ARS4"/>
<evidence type="ECO:0000256" key="1">
    <source>
        <dbReference type="ARBA" id="ARBA00006484"/>
    </source>
</evidence>
<name>A0AAD7ARS4_9AGAR</name>
<feature type="region of interest" description="Disordered" evidence="4">
    <location>
        <begin position="232"/>
        <end position="258"/>
    </location>
</feature>
<dbReference type="InterPro" id="IPR002347">
    <property type="entry name" value="SDR_fam"/>
</dbReference>
<dbReference type="InterPro" id="IPR036291">
    <property type="entry name" value="NAD(P)-bd_dom_sf"/>
</dbReference>
<keyword evidence="3" id="KW-0560">Oxidoreductase</keyword>
<sequence>MLPQARPARAAPLPNARASYRLLALSGSASFDPSGAVDPDDIAHPVLQQNRVAVVTAVSGIGAAAARAFARLGMKIALASLPASLPALTALAAELAKSPMTSSSTAPKSDVFVVPTDVTVLADVEKLRETVYEAWSEVGMLMNNAGIGSLGALTVGTAWDGLDSWHTVFATNPLGVVNVQTVFVPLHHRVFHDHGLDVFLCAAATRYRDPRTASTRYPYRWRVEVAAISRRRDTHGTEAKGRREARRTRRSMFKRSWPATPESAISAEPVIMDYENLHIIDRLHVGLHPGNTNEGENSKA</sequence>
<evidence type="ECO:0000313" key="5">
    <source>
        <dbReference type="EMBL" id="KAJ7366340.1"/>
    </source>
</evidence>
<dbReference type="SUPFAM" id="SSF51735">
    <property type="entry name" value="NAD(P)-binding Rossmann-fold domains"/>
    <property type="match status" value="1"/>
</dbReference>
<keyword evidence="2" id="KW-0521">NADP</keyword>
<organism evidence="5 6">
    <name type="scientific">Mycena albidolilacea</name>
    <dbReference type="NCBI Taxonomy" id="1033008"/>
    <lineage>
        <taxon>Eukaryota</taxon>
        <taxon>Fungi</taxon>
        <taxon>Dikarya</taxon>
        <taxon>Basidiomycota</taxon>
        <taxon>Agaricomycotina</taxon>
        <taxon>Agaricomycetes</taxon>
        <taxon>Agaricomycetidae</taxon>
        <taxon>Agaricales</taxon>
        <taxon>Marasmiineae</taxon>
        <taxon>Mycenaceae</taxon>
        <taxon>Mycena</taxon>
    </lineage>
</organism>
<reference evidence="5" key="1">
    <citation type="submission" date="2023-03" db="EMBL/GenBank/DDBJ databases">
        <title>Massive genome expansion in bonnet fungi (Mycena s.s.) driven by repeated elements and novel gene families across ecological guilds.</title>
        <authorList>
            <consortium name="Lawrence Berkeley National Laboratory"/>
            <person name="Harder C.B."/>
            <person name="Miyauchi S."/>
            <person name="Viragh M."/>
            <person name="Kuo A."/>
            <person name="Thoen E."/>
            <person name="Andreopoulos B."/>
            <person name="Lu D."/>
            <person name="Skrede I."/>
            <person name="Drula E."/>
            <person name="Henrissat B."/>
            <person name="Morin E."/>
            <person name="Kohler A."/>
            <person name="Barry K."/>
            <person name="LaButti K."/>
            <person name="Morin E."/>
            <person name="Salamov A."/>
            <person name="Lipzen A."/>
            <person name="Mereny Z."/>
            <person name="Hegedus B."/>
            <person name="Baldrian P."/>
            <person name="Stursova M."/>
            <person name="Weitz H."/>
            <person name="Taylor A."/>
            <person name="Grigoriev I.V."/>
            <person name="Nagy L.G."/>
            <person name="Martin F."/>
            <person name="Kauserud H."/>
        </authorList>
    </citation>
    <scope>NUCLEOTIDE SEQUENCE</scope>
    <source>
        <strain evidence="5">CBHHK002</strain>
    </source>
</reference>
<dbReference type="Pfam" id="PF00106">
    <property type="entry name" value="adh_short"/>
    <property type="match status" value="1"/>
</dbReference>
<dbReference type="Proteomes" id="UP001218218">
    <property type="component" value="Unassembled WGS sequence"/>
</dbReference>
<dbReference type="GO" id="GO:0016491">
    <property type="term" value="F:oxidoreductase activity"/>
    <property type="evidence" value="ECO:0007669"/>
    <property type="project" value="UniProtKB-KW"/>
</dbReference>
<dbReference type="PANTHER" id="PTHR43391:SF14">
    <property type="entry name" value="DEHYDROGENASE_REDUCTASE SDR FAMILY PROTEIN 7-LIKE"/>
    <property type="match status" value="1"/>
</dbReference>
<dbReference type="Gene3D" id="3.40.50.720">
    <property type="entry name" value="NAD(P)-binding Rossmann-like Domain"/>
    <property type="match status" value="1"/>
</dbReference>
<keyword evidence="6" id="KW-1185">Reference proteome</keyword>
<protein>
    <submittedName>
        <fullName evidence="5">Uncharacterized protein</fullName>
    </submittedName>
</protein>
<gene>
    <name evidence="5" type="ORF">DFH08DRAFT_1071866</name>
</gene>
<evidence type="ECO:0000256" key="4">
    <source>
        <dbReference type="SAM" id="MobiDB-lite"/>
    </source>
</evidence>
<dbReference type="GO" id="GO:0005829">
    <property type="term" value="C:cytosol"/>
    <property type="evidence" value="ECO:0007669"/>
    <property type="project" value="TreeGrafter"/>
</dbReference>
<dbReference type="EMBL" id="JARIHO010000002">
    <property type="protein sequence ID" value="KAJ7366340.1"/>
    <property type="molecule type" value="Genomic_DNA"/>
</dbReference>